<dbReference type="SMART" id="SM00396">
    <property type="entry name" value="ZnF_UBR1"/>
    <property type="match status" value="1"/>
</dbReference>
<evidence type="ECO:0000313" key="8">
    <source>
        <dbReference type="Proteomes" id="UP000046395"/>
    </source>
</evidence>
<feature type="zinc finger region" description="UBR-type" evidence="5">
    <location>
        <begin position="534"/>
        <end position="604"/>
    </location>
</feature>
<dbReference type="Pfam" id="PF02207">
    <property type="entry name" value="zf-UBR"/>
    <property type="match status" value="1"/>
</dbReference>
<dbReference type="STRING" id="70415.A0A5S6QDL9"/>
<dbReference type="CDD" id="cd19680">
    <property type="entry name" value="UBR-box_UBR4"/>
    <property type="match status" value="1"/>
</dbReference>
<keyword evidence="4" id="KW-0862">Zinc</keyword>
<keyword evidence="2" id="KW-0479">Metal-binding</keyword>
<name>A0A5S6QDL9_TRIMR</name>
<dbReference type="PANTHER" id="PTHR21725:SF1">
    <property type="entry name" value="E3 UBIQUITIN-PROTEIN LIGASE UBR4"/>
    <property type="match status" value="1"/>
</dbReference>
<evidence type="ECO:0000256" key="2">
    <source>
        <dbReference type="ARBA" id="ARBA00022723"/>
    </source>
</evidence>
<dbReference type="InterPro" id="IPR056530">
    <property type="entry name" value="UBR4-like_dom"/>
</dbReference>
<evidence type="ECO:0000259" key="7">
    <source>
        <dbReference type="PROSITE" id="PS51157"/>
    </source>
</evidence>
<dbReference type="InterPro" id="IPR047509">
    <property type="entry name" value="UBR4-like_UBR-box"/>
</dbReference>
<dbReference type="InterPro" id="IPR025704">
    <property type="entry name" value="E3_Ub_ligase_UBR4_C"/>
</dbReference>
<dbReference type="Pfam" id="PF24079">
    <property type="entry name" value="UBR4"/>
    <property type="match status" value="1"/>
</dbReference>
<keyword evidence="3 6" id="KW-0863">Zinc-finger</keyword>
<feature type="domain" description="UBR-type" evidence="7">
    <location>
        <begin position="534"/>
        <end position="604"/>
    </location>
</feature>
<dbReference type="Pfam" id="PF13764">
    <property type="entry name" value="E3_UbLigase_R4"/>
    <property type="match status" value="1"/>
</dbReference>
<proteinExistence type="inferred from homology"/>
<evidence type="ECO:0000256" key="4">
    <source>
        <dbReference type="ARBA" id="ARBA00022833"/>
    </source>
</evidence>
<evidence type="ECO:0000256" key="5">
    <source>
        <dbReference type="PROSITE-ProRule" id="PRU00508"/>
    </source>
</evidence>
<dbReference type="InterPro" id="IPR045189">
    <property type="entry name" value="UBR4-like"/>
</dbReference>
<dbReference type="PROSITE" id="PS51157">
    <property type="entry name" value="ZF_UBR"/>
    <property type="match status" value="1"/>
</dbReference>
<comment type="similarity">
    <text evidence="1 6">Belongs to the UBR4 family.</text>
</comment>
<evidence type="ECO:0000256" key="1">
    <source>
        <dbReference type="ARBA" id="ARBA00009970"/>
    </source>
</evidence>
<dbReference type="GO" id="GO:0008270">
    <property type="term" value="F:zinc ion binding"/>
    <property type="evidence" value="ECO:0007669"/>
    <property type="project" value="UniProtKB-KW"/>
</dbReference>
<protein>
    <submittedName>
        <fullName evidence="9">UBR-type domain-containing protein</fullName>
    </submittedName>
</protein>
<evidence type="ECO:0000256" key="3">
    <source>
        <dbReference type="ARBA" id="ARBA00022771"/>
    </source>
</evidence>
<sequence>MRIWLHKFLYKRTYTDDELAFIPVSSVLNVLKGLLAHVRMMLVRSCESDLAEVTGVPPSFVVYLLALIGNDKAVPPHRLGELCRSPLPTKLLDTIAEWNELSLDSFPQDFVAGVDYDYSFGLRSVETSLYNLFEAHLANLNRQDDKGPLISLKHAAQSASRFIQDLSRVNFGPWKRQVFKKWYVPLRYDSTAAFLLDYGLISERYDSGHPLQLRMAILEAKYAISNCYELIVLCLSESKFTNCTLLSECFEYLKGCLSVPHEKSILFSTLAADEHVVQSLLRSVESVHTVYLHQLLNFFTLVLREGATSDEDNNLLNLCRSILDSFADDRQLLIDWFRTLMRNAEHGCNSFLLANMSSFVTEIHNFLAKRQEGQQLSLTVNALMDAFLRLFSAPTLIKYLEWKLSIGKPSDGVQRNDVSLWFLALYKLGRLSNTECLPRYLHYVLECCSKAMTAFGNLYAKVSPPVCDGFRLVAAEMVCFLGALIANALSAEPCRDNRDEAVSSDLDNSLEDCTSSEGTKCTVSISHDEVTSSSVCTFTETVRDFKEQHWYFCYDCGLTDGRGVCSVCRRICHLDHDVSYAKYSSFFCDCGSNEGPVPCKALVRQVSEPIDETAEETINSKVAMSAIFNKMNCRGGQRAMSLLCLLFPHLASMVLDETDRDVIMQEVRLVPAFRFQIEHMLELLFPIVHRTITEQSPIGRQRRLASAFHSIQCYPLPCKLVRADNLSALVSSTDKMALSVIGSPYTVDCTTMVSQLLAGNTLTRMLACQVYTDEPEDLFIAVAHEKFKLTIIGMFSSEDDLSSTSDYTRNCTDTFPFMILSVSTSPSGKRLIAVCGVKECQVIRLDILMELFEERCVLNVPSSNANYIVKSVWIPDSTSQLALLLCNEVVIYDLSLDEQNPILTYTLPVGKVVDATFVCQESNKGAKRIVKRQMLVLTSNGEVFRQCLPDEPPQKAEETTFMVEVLKVECKRSADSINCSTLGAGVSIYYSHKLKLLFISYSSGNTFVSRLVEDEIVDVTALDFSAIEDSLYPITKWSEVDNCPGLLLASRLPNRHPMLMYVKPKELRFQEISQSGASNLMDVFLVRRSASKREITFVVLLTESTQLVLLRTESSATSFWSNRPTLGRRYKNYYIEDEIRNIKRRADLPPPLSLFEFCPSVDADFGGKDALAVYNREMLSGRLTSPNTSVIIKKAGGTVKITVTTRLPDCLIRGLRIQLGGKYPESCPSYFEVLGRHVTISNPAVGRWYDVAFSMRESLSILNSVPIVFGIAEDAAQIAIHSILVYAEKKQEFGKSDPAERLAVESVKESVYDNEEFMFLTHLCSYVLEAKDLKNMEVMCSIKNELLLVVMMRLLKWLVGVPSLQEEAGAPLQQNTVNLWKTAQLAMEIMCMPADRMFNDELEFFLKSLFATEKDYYKYKDNSILTYVDGQFANLQNRLDCELFYWIVRLVRDVAITRPSSVVQFMKDQEQANSSSLLIDDLMGMFNKIVASSAHNLYLANVAACTVEHMEDLVDNLVEILFSCIRFAPWDMDKYYAHFTSMIFSDFFLVGCACYVAFDRRKFYFIPQPYDIQDAEEPSNAAAVMTSAEDVSKTDDKPAASEDDWTAELLNSYEQDFLASKDVSDSLAKAIKDINSKIISLEQELVELSTPNSRKGKDEIVREDLDCGRSSVALKNLTAAVNARGHVISLMFVNKLSTQFYEVGNLSGLEAIPYFQVLHSMVCSLNTKISYNNEVLFTVLCQLIDSMQFASLNASSFCVRTRSNEVMLLKLRFFSILLTKFERNAFFERYTLCDRIAQRLCNSGLLTFCYQCLSLLLRYWEDEHRPAPHRKFTRVLLLETADLSPFFLHSFVQEYISDVFFIYHQLITDVVVRLPYQIRKIPDTTLNHGELFNDHWTTLLYEFVTSKRVPEVKSSAKKLLVLIMGSQALYKRFRDENFLRVHVQNFSTLFVSNFGKIGYFTWFRHIQHYDSLTQMFDALNSCIDIATARPGSWQHFLLCDKASFVQLLRISCCAHENIAELAFLLLEAAFVAPSIREGKRNRAGMVGDVLQFSKDIACSLSTILLVDANSSSLTQFLLRFIVQWPKSRRRWQARRLLYAVASCSCGEGQQWLLDLCWNSIWPLVDSYGAKAFQFVDSMCYLTIQYCTPEQTMERFELVFDRFRHHINALIAHDDTHMYRALMRVVRFKGLYLSNNPCSICTEMEAPLILYKLNNLKQEAQYTTTSIRVKLTSYCEISKILLRISETRRKKTVRKISVYFSNHSLSSAVELKRNDIWTLTKEFELAEVQSDVKMEFPVPFITRNLRIEFALFHDKSIIEVLVCPRCSAVVRSHPGVCVSCGENALQCHKCRAINYNERDPFLCNSCGFCKYGKFDFAIQCRKVPGVDQITNDEESRKSLFRMHDLMERAEQCVEAVNNGVMSLRYHMLMNKTGGFPHELPALPGSHSSTATSSSSGLCTSVQAVGQCYNVDCKRGYENLSAIYEEIWVLRMAILEYERGDVSIAVLDEWLKAKPNCLGCISTLGAAYASFVHSCVRRLPACKQRLLDSQEWRAFVVGTAVSDIRFRPRMIAIEMVASMVYNDLDASTLMRLEIESNILTSLSLRRTWSTEEVVNCYLPLLARCATLMDSCAPVWVQCVINIVKKVLQFKNDDFDESLIVSCLRVACCLVKEHGSFEFSSAGNAWRIRRSLAPALSDNGRIPSEDTQQAVLRRLLNVDRKVTILPEDGFLNKKPLLFSALNVMTTSMFEHAEGKSLVKCDWLEKCIFHKSSVIRLLGVQLLSNLCRLNLRTVDIFGYLVSLLWRLDEFDSSRTAQYLSGLISVVKVQRWSRLFYKRGFFIYLITQINFATRALSEEVENLNTVNLSLGHNLCCLSEVFKLMCTWVSKTRCEFTNQIIKQALEGYFVTHKDDVRRSGLLNVARDNFVAVLEEMIGKDRRYLGNFMTVCIQLLSSMPYTEKRNAYLTFDRMCLSVDTEDKDLTEFKMNIEKDPAQEDFLHGRMTGSPYSSSDPEMGPTMRDIKKKICRDCELVSLLEDDSGMELLVDGKIISLDLEVSEVFKRLWYPTHGTDTMVIVYRMRGLLGDATEEFIQGFNGPAENSNKEEFNLTCLLAVVPNGLETMLKWLESVEKSPTCEADLLLPLVDLFVNAVKVKVNRTSLLERQLETLPRFVSKLRLLIASPYRAQPILLPEKILFILRNLYDEAILLPEDRFKDFVDFPQVTRDLDWLLQFMHKESGLACGIKDDILRAIGLLMLGSPERTDTVVKFLASFSDFARYDVNASAEIRAEGYMMCTILSGITTSTFGSEIRDKFAEAGYLSKATEYLLKHAPASCMQGLTLDSAELQEFVERPGLRYSLKFLSEVCREHQASQLHVATDCVPIVHRLESVSSKEHIGSLAEALMEILRQNEVVAQKVEEVRLDTKRRKKQIAMEVRKKQLKKLGMKMTDSGAIVVCSSRLKEFTNVTKESELNCVICRESLVGCPKKAIGLYTFSKVVEIEPYEQSSSKSRSIFTVTYLNAIHYDCHTVAVRSATNRSEWDSARLHNASTRCNGLLPLLGPEISDADYGSALAKHHRYVHNHTGFNDFGLRTSVQELKFLMFRIAKGESLAMDTGGGGRGANLSFLPHLAVVCLYYITSTHSYDEQTGALKAFLLQPESEWRKDAFEAVGCLYYVTLHLLLYDAGKWKDTRILLLKRLLAMFSFREVARAEDASSNGTPDLENIEYDRLAAYCNFFYLVDSMYRRYFPDVAVEVSDNWSAGLKTFIAANHDVLLERSTRLASDFDDCVQSTSFAEFCDVAGILTDISDPNQFWLDAAKLAMQE</sequence>
<keyword evidence="8" id="KW-1185">Reference proteome</keyword>
<accession>A0A5S6QDL9</accession>
<evidence type="ECO:0000256" key="6">
    <source>
        <dbReference type="PROSITE-ProRule" id="PRU01388"/>
    </source>
</evidence>
<evidence type="ECO:0000313" key="9">
    <source>
        <dbReference type="WBParaSite" id="TMUE_1000005461.1"/>
    </source>
</evidence>
<reference evidence="9" key="1">
    <citation type="submission" date="2019-12" db="UniProtKB">
        <authorList>
            <consortium name="WormBaseParasite"/>
        </authorList>
    </citation>
    <scope>IDENTIFICATION</scope>
</reference>
<dbReference type="WBParaSite" id="TMUE_1000005461.1">
    <property type="protein sequence ID" value="TMUE_1000005461.1"/>
    <property type="gene ID" value="WBGene00287742"/>
</dbReference>
<dbReference type="PANTHER" id="PTHR21725">
    <property type="entry name" value="E3 UBIQUITIN-PROTEIN LIGASE UBR4"/>
    <property type="match status" value="1"/>
</dbReference>
<dbReference type="InterPro" id="IPR003126">
    <property type="entry name" value="Znf_UBR"/>
</dbReference>
<feature type="region of interest" description="UBR4 E3 catalytic module" evidence="6">
    <location>
        <begin position="3349"/>
        <end position="3816"/>
    </location>
</feature>
<organism evidence="8 9">
    <name type="scientific">Trichuris muris</name>
    <name type="common">Mouse whipworm</name>
    <dbReference type="NCBI Taxonomy" id="70415"/>
    <lineage>
        <taxon>Eukaryota</taxon>
        <taxon>Metazoa</taxon>
        <taxon>Ecdysozoa</taxon>
        <taxon>Nematoda</taxon>
        <taxon>Enoplea</taxon>
        <taxon>Dorylaimia</taxon>
        <taxon>Trichinellida</taxon>
        <taxon>Trichuridae</taxon>
        <taxon>Trichuris</taxon>
    </lineage>
</organism>
<dbReference type="Proteomes" id="UP000046395">
    <property type="component" value="Unassembled WGS sequence"/>
</dbReference>
<dbReference type="PROSITE" id="PS52043">
    <property type="entry name" value="UBR4_E3"/>
    <property type="match status" value="1"/>
</dbReference>